<keyword evidence="7 12" id="KW-1015">Disulfide bond</keyword>
<dbReference type="EC" id="3.2.1.-" evidence="13"/>
<dbReference type="FunFam" id="1.50.10.10:FF:000049">
    <property type="entry name" value="alpha-1,2-Mannosidase"/>
    <property type="match status" value="1"/>
</dbReference>
<reference evidence="14 16" key="2">
    <citation type="journal article" date="2013" name="Nature">
        <title>Insights into bilaterian evolution from three spiralian genomes.</title>
        <authorList>
            <person name="Simakov O."/>
            <person name="Marletaz F."/>
            <person name="Cho S.J."/>
            <person name="Edsinger-Gonzales E."/>
            <person name="Havlak P."/>
            <person name="Hellsten U."/>
            <person name="Kuo D.H."/>
            <person name="Larsson T."/>
            <person name="Lv J."/>
            <person name="Arendt D."/>
            <person name="Savage R."/>
            <person name="Osoegawa K."/>
            <person name="de Jong P."/>
            <person name="Grimwood J."/>
            <person name="Chapman J.A."/>
            <person name="Shapiro H."/>
            <person name="Aerts A."/>
            <person name="Otillar R.P."/>
            <person name="Terry A.Y."/>
            <person name="Boore J.L."/>
            <person name="Grigoriev I.V."/>
            <person name="Lindberg D.R."/>
            <person name="Seaver E.C."/>
            <person name="Weisblat D.A."/>
            <person name="Putnam N.H."/>
            <person name="Rokhsar D.S."/>
        </authorList>
    </citation>
    <scope>NUCLEOTIDE SEQUENCE</scope>
</reference>
<dbReference type="GO" id="GO:0016020">
    <property type="term" value="C:membrane"/>
    <property type="evidence" value="ECO:0000318"/>
    <property type="project" value="GO_Central"/>
</dbReference>
<dbReference type="Pfam" id="PF01532">
    <property type="entry name" value="Glyco_hydro_47"/>
    <property type="match status" value="1"/>
</dbReference>
<dbReference type="InterPro" id="IPR012341">
    <property type="entry name" value="6hp_glycosidase-like_sf"/>
</dbReference>
<dbReference type="GO" id="GO:0036503">
    <property type="term" value="P:ERAD pathway"/>
    <property type="evidence" value="ECO:0000318"/>
    <property type="project" value="GO_Central"/>
</dbReference>
<evidence type="ECO:0000256" key="9">
    <source>
        <dbReference type="ARBA" id="ARBA00048605"/>
    </source>
</evidence>
<comment type="cofactor">
    <cofactor evidence="1 11">
        <name>Ca(2+)</name>
        <dbReference type="ChEBI" id="CHEBI:29108"/>
    </cofactor>
</comment>
<organism evidence="15 16">
    <name type="scientific">Helobdella robusta</name>
    <name type="common">Californian leech</name>
    <dbReference type="NCBI Taxonomy" id="6412"/>
    <lineage>
        <taxon>Eukaryota</taxon>
        <taxon>Metazoa</taxon>
        <taxon>Spiralia</taxon>
        <taxon>Lophotrochozoa</taxon>
        <taxon>Annelida</taxon>
        <taxon>Clitellata</taxon>
        <taxon>Hirudinea</taxon>
        <taxon>Rhynchobdellida</taxon>
        <taxon>Glossiphoniidae</taxon>
        <taxon>Helobdella</taxon>
    </lineage>
</organism>
<feature type="active site" description="Proton donor" evidence="10">
    <location>
        <position position="344"/>
    </location>
</feature>
<dbReference type="eggNOG" id="KOG2431">
    <property type="taxonomic scope" value="Eukaryota"/>
</dbReference>
<dbReference type="CTD" id="20206992"/>
<evidence type="ECO:0000256" key="11">
    <source>
        <dbReference type="PIRSR" id="PIRSR601382-2"/>
    </source>
</evidence>
<dbReference type="EMBL" id="KB097496">
    <property type="protein sequence ID" value="ESN95949.1"/>
    <property type="molecule type" value="Genomic_DNA"/>
</dbReference>
<feature type="active site" evidence="10">
    <location>
        <position position="379"/>
    </location>
</feature>
<evidence type="ECO:0000256" key="12">
    <source>
        <dbReference type="PIRSR" id="PIRSR601382-3"/>
    </source>
</evidence>
<dbReference type="PANTHER" id="PTHR11742:SF55">
    <property type="entry name" value="ENDOPLASMIC RETICULUM MANNOSYL-OLIGOSACCHARIDE 1,2-ALPHA-MANNOSIDASE"/>
    <property type="match status" value="1"/>
</dbReference>
<keyword evidence="6 11" id="KW-0106">Calcium</keyword>
<evidence type="ECO:0000256" key="3">
    <source>
        <dbReference type="ARBA" id="ARBA00007658"/>
    </source>
</evidence>
<dbReference type="OrthoDB" id="8118055at2759"/>
<keyword evidence="16" id="KW-1185">Reference proteome</keyword>
<evidence type="ECO:0000256" key="4">
    <source>
        <dbReference type="ARBA" id="ARBA00022723"/>
    </source>
</evidence>
<dbReference type="EnsemblMetazoa" id="HelroT178867">
    <property type="protein sequence ID" value="HelroP178867"/>
    <property type="gene ID" value="HelroG178867"/>
</dbReference>
<gene>
    <name evidence="15" type="primary">20206992</name>
    <name evidence="14" type="ORF">HELRODRAFT_178867</name>
</gene>
<evidence type="ECO:0000256" key="7">
    <source>
        <dbReference type="ARBA" id="ARBA00023157"/>
    </source>
</evidence>
<dbReference type="GO" id="GO:0005509">
    <property type="term" value="F:calcium ion binding"/>
    <property type="evidence" value="ECO:0007669"/>
    <property type="project" value="InterPro"/>
</dbReference>
<dbReference type="InParanoid" id="T1FDU3"/>
<evidence type="ECO:0000256" key="1">
    <source>
        <dbReference type="ARBA" id="ARBA00001913"/>
    </source>
</evidence>
<accession>T1FDU3</accession>
<comment type="catalytic activity">
    <reaction evidence="8">
        <text>N(4)-(alpha-D-Man-(1-&gt;2)-alpha-D-Man-(1-&gt;2)-alpha-D-Man-(1-&gt;3)-[alpha-D-Man-(1-&gt;3)-[alpha-D-Man-(1-&gt;2)-alpha-D-Man-(1-&gt;6)]-alpha-D-Man-(1-&gt;6)]-beta-D-Man-(1-&gt;4)-beta-D-GlcNAc-(1-&gt;4)-beta-D-GlcNAc)-L-asparaginyl-[protein] (N-glucan mannose isomer 8A1,2,3B1,3) + 3 H2O = N(4)-(alpha-D-Man-(1-&gt;3)-[alpha-D-Man-(1-&gt;3)-[alpha-D-Man-(1-&gt;6)]-alpha-D-Man-(1-&gt;6)]-beta-D-Man-(1-&gt;4)-beta-D-GlcNAc-(1-&gt;4)-beta-D-GlcNAc)-L-asparaginyl-[protein] (N-glucan mannose isomer 5A1,2) + 3 beta-D-mannose</text>
        <dbReference type="Rhea" id="RHEA:56028"/>
        <dbReference type="Rhea" id="RHEA-COMP:14358"/>
        <dbReference type="Rhea" id="RHEA-COMP:14367"/>
        <dbReference type="ChEBI" id="CHEBI:15377"/>
        <dbReference type="ChEBI" id="CHEBI:28563"/>
        <dbReference type="ChEBI" id="CHEBI:59087"/>
        <dbReference type="ChEBI" id="CHEBI:60628"/>
        <dbReference type="EC" id="3.2.1.113"/>
    </reaction>
</comment>
<dbReference type="GO" id="GO:0005783">
    <property type="term" value="C:endoplasmic reticulum"/>
    <property type="evidence" value="ECO:0000318"/>
    <property type="project" value="GO_Central"/>
</dbReference>
<evidence type="ECO:0000313" key="16">
    <source>
        <dbReference type="Proteomes" id="UP000015101"/>
    </source>
</evidence>
<dbReference type="EMBL" id="AMQM01006583">
    <property type="status" value="NOT_ANNOTATED_CDS"/>
    <property type="molecule type" value="Genomic_DNA"/>
</dbReference>
<dbReference type="InterPro" id="IPR050749">
    <property type="entry name" value="Glycosyl_Hydrolase_47"/>
</dbReference>
<reference evidence="15" key="3">
    <citation type="submission" date="2015-06" db="UniProtKB">
        <authorList>
            <consortium name="EnsemblMetazoa"/>
        </authorList>
    </citation>
    <scope>IDENTIFICATION</scope>
</reference>
<dbReference type="RefSeq" id="XP_009025984.1">
    <property type="nucleotide sequence ID" value="XM_009027736.1"/>
</dbReference>
<dbReference type="InterPro" id="IPR001382">
    <property type="entry name" value="Glyco_hydro_47"/>
</dbReference>
<evidence type="ECO:0000313" key="15">
    <source>
        <dbReference type="EnsemblMetazoa" id="HelroP178867"/>
    </source>
</evidence>
<reference evidence="16" key="1">
    <citation type="submission" date="2012-12" db="EMBL/GenBank/DDBJ databases">
        <authorList>
            <person name="Hellsten U."/>
            <person name="Grimwood J."/>
            <person name="Chapman J.A."/>
            <person name="Shapiro H."/>
            <person name="Aerts A."/>
            <person name="Otillar R.P."/>
            <person name="Terry A.Y."/>
            <person name="Boore J.L."/>
            <person name="Simakov O."/>
            <person name="Marletaz F."/>
            <person name="Cho S.-J."/>
            <person name="Edsinger-Gonzales E."/>
            <person name="Havlak P."/>
            <person name="Kuo D.-H."/>
            <person name="Larsson T."/>
            <person name="Lv J."/>
            <person name="Arendt D."/>
            <person name="Savage R."/>
            <person name="Osoegawa K."/>
            <person name="de Jong P."/>
            <person name="Lindberg D.R."/>
            <person name="Seaver E.C."/>
            <person name="Weisblat D.A."/>
            <person name="Putnam N.H."/>
            <person name="Grigoriev I.V."/>
            <person name="Rokhsar D.S."/>
        </authorList>
    </citation>
    <scope>NUCLEOTIDE SEQUENCE</scope>
</reference>
<sequence length="479" mass="54466">MSGMKIVSAFRHAWLAYKRYAWGKDELNSLSKKGSDWMGVGLTIVDSLDTLLIMGLNDEYKEARDWVVNSLKTDQTMSIQLFEITIRLLGGLLSAYHLSGDKALLNKASHVHILMHAWADCNHVIFDPAQIEFGDALFVCFGGSNPLPANKVVIKSRRAEFGQTNLAEVGSLQLEFRDLSRASGDSKYEKAAWKVSEYLRGLKKFDGLAPTTFDSSSAFFSEYAPITMGGMADSYYEYLLKQWLQTGQTIDWLKEDYISAYNGVKKHLLKQSDLGKHWFIGTMPSMKDTHSANDVMDHLTCFYPGNLALAYMSGLPAEMLKTAKDVVETCYIMYKQTPTKLSPESVSFQNRAGEPFGPNVHEPDFFVDFGSAYNIHRPEAVESLYYLYKATKDPKYKQWAWDIFEAFENVTKLDEGYAGVQNVMQADRKSITYLDKMETFYLAETLKYLYLLFSDDESLLPVDRWVFNTEAHPLPVFKN</sequence>
<feature type="binding site" evidence="11">
    <location>
        <position position="469"/>
    </location>
    <ligand>
        <name>Ca(2+)</name>
        <dbReference type="ChEBI" id="CHEBI:29108"/>
    </ligand>
</feature>
<dbReference type="GeneID" id="20206992"/>
<dbReference type="PRINTS" id="PR00747">
    <property type="entry name" value="GLYHDRLASE47"/>
</dbReference>
<dbReference type="OMA" id="QTETHYL"/>
<feature type="active site" evidence="10">
    <location>
        <position position="233"/>
    </location>
</feature>
<dbReference type="Gene3D" id="1.50.10.10">
    <property type="match status" value="1"/>
</dbReference>
<comment type="pathway">
    <text evidence="2">Protein modification; protein glycosylation.</text>
</comment>
<dbReference type="KEGG" id="hro:HELRODRAFT_178867"/>
<feature type="disulfide bond" evidence="12">
    <location>
        <begin position="301"/>
        <end position="330"/>
    </location>
</feature>
<evidence type="ECO:0000256" key="2">
    <source>
        <dbReference type="ARBA" id="ARBA00004922"/>
    </source>
</evidence>
<protein>
    <recommendedName>
        <fullName evidence="13">alpha-1,2-Mannosidase</fullName>
        <ecNumber evidence="13">3.2.1.-</ecNumber>
    </recommendedName>
</protein>
<evidence type="ECO:0000313" key="14">
    <source>
        <dbReference type="EMBL" id="ESN95949.1"/>
    </source>
</evidence>
<keyword evidence="4 11" id="KW-0479">Metal-binding</keyword>
<feature type="active site" description="Proton donor" evidence="10">
    <location>
        <position position="83"/>
    </location>
</feature>
<dbReference type="Proteomes" id="UP000015101">
    <property type="component" value="Unassembled WGS sequence"/>
</dbReference>
<evidence type="ECO:0000256" key="10">
    <source>
        <dbReference type="PIRSR" id="PIRSR601382-1"/>
    </source>
</evidence>
<dbReference type="SUPFAM" id="SSF48225">
    <property type="entry name" value="Seven-hairpin glycosidases"/>
    <property type="match status" value="1"/>
</dbReference>
<dbReference type="GO" id="GO:0004571">
    <property type="term" value="F:mannosyl-oligosaccharide 1,2-alpha-mannosidase activity"/>
    <property type="evidence" value="ECO:0000318"/>
    <property type="project" value="GO_Central"/>
</dbReference>
<evidence type="ECO:0000256" key="8">
    <source>
        <dbReference type="ARBA" id="ARBA00047669"/>
    </source>
</evidence>
<dbReference type="AlphaFoldDB" id="T1FDU3"/>
<evidence type="ECO:0000256" key="6">
    <source>
        <dbReference type="ARBA" id="ARBA00022837"/>
    </source>
</evidence>
<dbReference type="GO" id="GO:0005975">
    <property type="term" value="P:carbohydrate metabolic process"/>
    <property type="evidence" value="ECO:0007669"/>
    <property type="project" value="InterPro"/>
</dbReference>
<proteinExistence type="inferred from homology"/>
<dbReference type="HOGENOM" id="CLU_003818_3_3_1"/>
<name>T1FDU3_HELRO</name>
<keyword evidence="13" id="KW-0326">Glycosidase</keyword>
<dbReference type="PANTHER" id="PTHR11742">
    <property type="entry name" value="MANNOSYL-OLIGOSACCHARIDE ALPHA-1,2-MANNOSIDASE-RELATED"/>
    <property type="match status" value="1"/>
</dbReference>
<evidence type="ECO:0000256" key="13">
    <source>
        <dbReference type="RuleBase" id="RU361193"/>
    </source>
</evidence>
<dbReference type="STRING" id="6412.T1FDU3"/>
<dbReference type="InterPro" id="IPR036026">
    <property type="entry name" value="Seven-hairpin_glycosidases"/>
</dbReference>
<comment type="similarity">
    <text evidence="3 13">Belongs to the glycosyl hydrolase 47 family.</text>
</comment>
<comment type="catalytic activity">
    <reaction evidence="9">
        <text>N(4)-(alpha-D-Man-(1-&gt;2)-alpha-D-Man-(1-&gt;2)-alpha-D-Man-(1-&gt;3)-[alpha-D-Man-(1-&gt;2)-alpha-D-Man-(1-&gt;3)-[alpha-D-Man-(1-&gt;2)-alpha-D-Man-(1-&gt;6)]-alpha-D-Man-(1-&gt;6)]-beta-D-Man-(1-&gt;4)-beta-D-GlcNAc-(1-&gt;4)-beta-D-GlcNAc)-L-asparaginyl-[protein] (N-glucan mannose isomer 9A1,2,3B1,2,3) + 4 H2O = N(4)-(alpha-D-Man-(1-&gt;3)-[alpha-D-Man-(1-&gt;3)-[alpha-D-Man-(1-&gt;6)]-alpha-D-Man-(1-&gt;6)]-beta-D-Man-(1-&gt;4)-beta-D-GlcNAc-(1-&gt;4)-beta-D-GlcNAc)-L-asparaginyl-[protein] (N-glucan mannose isomer 5A1,2) + 4 beta-D-mannose</text>
        <dbReference type="Rhea" id="RHEA:56008"/>
        <dbReference type="Rhea" id="RHEA-COMP:14356"/>
        <dbReference type="Rhea" id="RHEA-COMP:14367"/>
        <dbReference type="ChEBI" id="CHEBI:15377"/>
        <dbReference type="ChEBI" id="CHEBI:28563"/>
        <dbReference type="ChEBI" id="CHEBI:59087"/>
        <dbReference type="ChEBI" id="CHEBI:139493"/>
        <dbReference type="EC" id="3.2.1.113"/>
    </reaction>
</comment>
<keyword evidence="5 13" id="KW-0378">Hydrolase</keyword>
<evidence type="ECO:0000256" key="5">
    <source>
        <dbReference type="ARBA" id="ARBA00022801"/>
    </source>
</evidence>